<dbReference type="AlphaFoldDB" id="A0AA42IM55"/>
<comment type="caution">
    <text evidence="1">The sequence shown here is derived from an EMBL/GenBank/DDBJ whole genome shotgun (WGS) entry which is preliminary data.</text>
</comment>
<protein>
    <submittedName>
        <fullName evidence="1">Head completion/stabilization protein</fullName>
    </submittedName>
</protein>
<accession>A0AA42IM55</accession>
<dbReference type="Pfam" id="PF05926">
    <property type="entry name" value="Phage_GPL"/>
    <property type="match status" value="1"/>
</dbReference>
<organism evidence="1 2">
    <name type="scientific">Ectopseudomonas toyotomiensis</name>
    <dbReference type="NCBI Taxonomy" id="554344"/>
    <lineage>
        <taxon>Bacteria</taxon>
        <taxon>Pseudomonadati</taxon>
        <taxon>Pseudomonadota</taxon>
        <taxon>Gammaproteobacteria</taxon>
        <taxon>Pseudomonadales</taxon>
        <taxon>Pseudomonadaceae</taxon>
        <taxon>Ectopseudomonas</taxon>
    </lineage>
</organism>
<evidence type="ECO:0000313" key="1">
    <source>
        <dbReference type="EMBL" id="MDH0702326.1"/>
    </source>
</evidence>
<reference evidence="1" key="1">
    <citation type="submission" date="2022-09" db="EMBL/GenBank/DDBJ databases">
        <title>Intensive care unit water sources are persistently colonized with multi-drug resistant bacteria and are the site of extensive horizontal gene transfer of antibiotic resistance genes.</title>
        <authorList>
            <person name="Diorio-Toth L."/>
        </authorList>
    </citation>
    <scope>NUCLEOTIDE SEQUENCE</scope>
    <source>
        <strain evidence="1">GD03863</strain>
    </source>
</reference>
<sequence>MSGFVASAPAQPFTLTNDGFWPDIDAAHLRERQRIGGNVSNARLEEAAVAAMISVNRELRPLKLRHMAQGAETLKDVPAEKIQDESELVHTYRRAIYSTASAEVAERYRTYSATNSGAAKGEEEEQSADDYRRDARFAIRDLLGISRATVVLL</sequence>
<name>A0AA42IM55_9GAMM</name>
<dbReference type="Proteomes" id="UP001161137">
    <property type="component" value="Unassembled WGS sequence"/>
</dbReference>
<gene>
    <name evidence="1" type="ORF">N5D41_12605</name>
</gene>
<dbReference type="InterPro" id="IPR009225">
    <property type="entry name" value="Phage_head_completion_GpL"/>
</dbReference>
<dbReference type="RefSeq" id="WP_279836935.1">
    <property type="nucleotide sequence ID" value="NZ_JAOCDH010000013.1"/>
</dbReference>
<evidence type="ECO:0000313" key="2">
    <source>
        <dbReference type="Proteomes" id="UP001161137"/>
    </source>
</evidence>
<dbReference type="EMBL" id="JAOCDH010000013">
    <property type="protein sequence ID" value="MDH0702326.1"/>
    <property type="molecule type" value="Genomic_DNA"/>
</dbReference>
<proteinExistence type="predicted"/>